<keyword evidence="3" id="KW-1185">Reference proteome</keyword>
<feature type="region of interest" description="Disordered" evidence="1">
    <location>
        <begin position="1494"/>
        <end position="1585"/>
    </location>
</feature>
<feature type="region of interest" description="Disordered" evidence="1">
    <location>
        <begin position="138"/>
        <end position="177"/>
    </location>
</feature>
<feature type="compositionally biased region" description="Low complexity" evidence="1">
    <location>
        <begin position="935"/>
        <end position="944"/>
    </location>
</feature>
<feature type="compositionally biased region" description="Polar residues" evidence="1">
    <location>
        <begin position="1298"/>
        <end position="1307"/>
    </location>
</feature>
<feature type="region of interest" description="Disordered" evidence="1">
    <location>
        <begin position="1439"/>
        <end position="1478"/>
    </location>
</feature>
<feature type="region of interest" description="Disordered" evidence="1">
    <location>
        <begin position="327"/>
        <end position="352"/>
    </location>
</feature>
<feature type="region of interest" description="Disordered" evidence="1">
    <location>
        <begin position="781"/>
        <end position="808"/>
    </location>
</feature>
<feature type="compositionally biased region" description="Polar residues" evidence="1">
    <location>
        <begin position="631"/>
        <end position="641"/>
    </location>
</feature>
<feature type="region of interest" description="Disordered" evidence="1">
    <location>
        <begin position="1231"/>
        <end position="1308"/>
    </location>
</feature>
<feature type="compositionally biased region" description="Basic residues" evidence="1">
    <location>
        <begin position="1096"/>
        <end position="1108"/>
    </location>
</feature>
<sequence length="1585" mass="168794">MSFQFFGISDVGKKDSPPKKPRLHPLDNTRLQFDSRSSSSTLTDSSRTSCTPNTLGPPVLFKPQVGAAHPPLIKMPWLSPAPSLFNHSPYAPPLAAAPLTLTPRDAFTTQVSPSLQPSGPPMIPFSKLHSRVIMAPNSSKVLKPPGRLSGTSTAADPQRVQDTPSAGQPAASSSPAIVSRAGQVVAHPPHPQLVTHPETEFNSSLPRLKTFTPSSVAAKPPPLIPLPVIEKQMDILNNKPNTPHYSVVPISSPITPGETPKEETVSDWPDSCTQVSSTSHDAELRRVPSVAKETDQVVVKKESHDRAGSLLSHGIIKSSNMSYVSTASTSVSRDRQPSSVPNASPKVSSSSVGMTTSPMVFIPATVAFATLGTQMSPHTSNVTSSSLQVKPNLKVSRPVSSVTSSVPQQFYWILTPAEASPFSVDSSHKPPKPSMSSRTYTWSPAVSGPSPPESTVLSPTPVSSSSYLASLLKAGVPLVPVSSTATVATVSPSTSYVSPLSLSNTTVSTKISLPAPIMSTPAIITNPSSLLGHNNVKKYKSSRPGPKSKKLAATGKVKVPPDLGTLAPPPLTAMCGTASSQHQSVLTSGVSSSTLFLEDNFRVNDLINTLLGETTAVRQIMAAVTADHNNEANSAAKTPKQSSKKHGKSPEHSARTTKFSPKKHGSKGNSGGQMKLKKDQSSVVASRVVPTSETLGDYASVNVVRIEQESTVGGRDSEEGDGGLPVPSSSGIITNSQDDGSSPSEPPVLPAKVDYVPAISRVKQSGLYFPPLLKKYQTIKTVGKKSGHHTSSSPKKSGSSKSSKQKALCMPPLVRHEKIDATNVLQRKVCVKLELMTHRHIKKAFLKKHQISLMSGILLRRQLRNWDIKRYLTSQKNFRLPLLPQGSKPSVGSSKEQRRMPKVGPLGSKSASVQQMLLAARTGAEPESWPVTQDASAPSTSAAPRPHKHKSQGTKPPRLTFMGENKEAATSKASSAADQSISDRTSEMISQGIITCSKQPLMVFQNERLTNGQKNFLGKIGLNLAKRVSRNSDLDSLEGSQILMDPGMFGLKAKSHPPPTWSLVLDDQGSKIEASASVKPPPASRGQPTKGTGKGSGHKQGGKGKQRKQAYSVAVSAPQMYTTAALPPGQVYTTTFMAPGQMAGQPQFRILAQVPDGQDANASLASLSERAQAVSGQRRIYVPAVMPTGPPAGIPSAAVVQTPTSSVGARILTVDHAGRVRETLSQGIPAAYSRYSTSAQRPDNWNPSRPSNRGSPPPPLTFMGVGGSSNNMKPPRGMPPPLSFMGSCSEAPTRPDLNFSSSQSSPRPLQAVGWTQALDLSQQASAPRNFGVINHTRHLIPEKRPPNLQYTAQGHIGVDQRPPALTYSVPGQEQGVTDRQPSRSTGVVQGPTNHNQQQFNVSHTIQDQRPPGLPQTTQGQFPINLRPPSLTQTAQVHVTVHQQPSLPRSVHGQIEASQQPTSLPQDIQRPPTISNQLPGWLQNSHRQIEVAQRPLPVSHSGQGCATSNHSSQGQVTVDQRPPSLPCTIQVSSAPSLQTPVSSQTGTPDSRYNRSPAEFGFSVDDPEHHHHHHHHTPSESMSSTGD</sequence>
<feature type="compositionally biased region" description="Polar residues" evidence="1">
    <location>
        <begin position="149"/>
        <end position="163"/>
    </location>
</feature>
<proteinExistence type="predicted"/>
<feature type="region of interest" description="Disordered" evidence="1">
    <location>
        <begin position="421"/>
        <end position="459"/>
    </location>
</feature>
<feature type="compositionally biased region" description="Polar residues" evidence="1">
    <location>
        <begin position="1455"/>
        <end position="1478"/>
    </location>
</feature>
<feature type="region of interest" description="Disordered" evidence="1">
    <location>
        <begin position="1"/>
        <end position="56"/>
    </location>
</feature>
<dbReference type="EMBL" id="JAHLQT010022185">
    <property type="protein sequence ID" value="KAG7166787.1"/>
    <property type="molecule type" value="Genomic_DNA"/>
</dbReference>
<accession>A0A8J5JYA2</accession>
<evidence type="ECO:0000256" key="1">
    <source>
        <dbReference type="SAM" id="MobiDB-lite"/>
    </source>
</evidence>
<dbReference type="Proteomes" id="UP000747542">
    <property type="component" value="Unassembled WGS sequence"/>
</dbReference>
<feature type="region of interest" description="Disordered" evidence="1">
    <location>
        <begin position="1073"/>
        <end position="1111"/>
    </location>
</feature>
<feature type="compositionally biased region" description="Polar residues" evidence="1">
    <location>
        <begin position="727"/>
        <end position="743"/>
    </location>
</feature>
<feature type="compositionally biased region" description="Low complexity" evidence="1">
    <location>
        <begin position="34"/>
        <end position="49"/>
    </location>
</feature>
<evidence type="ECO:0000313" key="2">
    <source>
        <dbReference type="EMBL" id="KAG7166787.1"/>
    </source>
</evidence>
<comment type="caution">
    <text evidence="2">The sequence shown here is derived from an EMBL/GenBank/DDBJ whole genome shotgun (WGS) entry which is preliminary data.</text>
</comment>
<name>A0A8J5JYA2_HOMAM</name>
<protein>
    <submittedName>
        <fullName evidence="2">Uncharacterized protein</fullName>
    </submittedName>
</protein>
<feature type="region of interest" description="Disordered" evidence="1">
    <location>
        <begin position="631"/>
        <end position="688"/>
    </location>
</feature>
<feature type="compositionally biased region" description="Polar residues" evidence="1">
    <location>
        <begin position="1234"/>
        <end position="1245"/>
    </location>
</feature>
<feature type="compositionally biased region" description="Polar residues" evidence="1">
    <location>
        <begin position="1526"/>
        <end position="1549"/>
    </location>
</feature>
<feature type="region of interest" description="Disordered" evidence="1">
    <location>
        <begin position="1372"/>
        <end position="1395"/>
    </location>
</feature>
<evidence type="ECO:0000313" key="3">
    <source>
        <dbReference type="Proteomes" id="UP000747542"/>
    </source>
</evidence>
<feature type="region of interest" description="Disordered" evidence="1">
    <location>
        <begin position="709"/>
        <end position="749"/>
    </location>
</feature>
<feature type="region of interest" description="Disordered" evidence="1">
    <location>
        <begin position="250"/>
        <end position="283"/>
    </location>
</feature>
<feature type="region of interest" description="Disordered" evidence="1">
    <location>
        <begin position="880"/>
        <end position="910"/>
    </location>
</feature>
<feature type="compositionally biased region" description="Low complexity" evidence="1">
    <location>
        <begin position="789"/>
        <end position="806"/>
    </location>
</feature>
<feature type="compositionally biased region" description="Polar residues" evidence="1">
    <location>
        <begin position="1499"/>
        <end position="1517"/>
    </location>
</feature>
<feature type="compositionally biased region" description="Low complexity" evidence="1">
    <location>
        <begin position="164"/>
        <end position="176"/>
    </location>
</feature>
<feature type="region of interest" description="Disordered" evidence="1">
    <location>
        <begin position="922"/>
        <end position="960"/>
    </location>
</feature>
<gene>
    <name evidence="2" type="ORF">Hamer_G010451</name>
</gene>
<reference evidence="2" key="1">
    <citation type="journal article" date="2021" name="Sci. Adv.">
        <title>The American lobster genome reveals insights on longevity, neural, and immune adaptations.</title>
        <authorList>
            <person name="Polinski J.M."/>
            <person name="Zimin A.V."/>
            <person name="Clark K.F."/>
            <person name="Kohn A.B."/>
            <person name="Sadowski N."/>
            <person name="Timp W."/>
            <person name="Ptitsyn A."/>
            <person name="Khanna P."/>
            <person name="Romanova D.Y."/>
            <person name="Williams P."/>
            <person name="Greenwood S.J."/>
            <person name="Moroz L.L."/>
            <person name="Walt D.R."/>
            <person name="Bodnar A.G."/>
        </authorList>
    </citation>
    <scope>NUCLEOTIDE SEQUENCE</scope>
    <source>
        <strain evidence="2">GMGI-L3</strain>
    </source>
</reference>
<organism evidence="2 3">
    <name type="scientific">Homarus americanus</name>
    <name type="common">American lobster</name>
    <dbReference type="NCBI Taxonomy" id="6706"/>
    <lineage>
        <taxon>Eukaryota</taxon>
        <taxon>Metazoa</taxon>
        <taxon>Ecdysozoa</taxon>
        <taxon>Arthropoda</taxon>
        <taxon>Crustacea</taxon>
        <taxon>Multicrustacea</taxon>
        <taxon>Malacostraca</taxon>
        <taxon>Eumalacostraca</taxon>
        <taxon>Eucarida</taxon>
        <taxon>Decapoda</taxon>
        <taxon>Pleocyemata</taxon>
        <taxon>Astacidea</taxon>
        <taxon>Nephropoidea</taxon>
        <taxon>Nephropidae</taxon>
        <taxon>Homarus</taxon>
    </lineage>
</organism>